<sequence length="180" mass="20822">MVGPVRPLFVLFGSSIVQISFCNGGWGAILSESTLVKVFTSAYIITRGYFGWNSRRALQILDQVFPKSLSDKTRVIFLTCPPINEAKVRINRMLLWHLPGASVYFSELVRTNELCRTFPQLLWSFARSWVIKEAEKEPSLHWRSMATEYSEDSPYDLVAADGERTLNPSEWTYYREIQWE</sequence>
<dbReference type="InterPro" id="IPR036514">
    <property type="entry name" value="SGNH_hydro_sf"/>
</dbReference>
<dbReference type="Proteomes" id="UP000298416">
    <property type="component" value="Unassembled WGS sequence"/>
</dbReference>
<dbReference type="PANTHER" id="PTHR14209:SF9">
    <property type="entry name" value="GDSL ESTERASE_LIPASE CPRD49"/>
    <property type="match status" value="1"/>
</dbReference>
<dbReference type="Gene3D" id="3.40.50.1110">
    <property type="entry name" value="SGNH hydrolase"/>
    <property type="match status" value="1"/>
</dbReference>
<dbReference type="InterPro" id="IPR045136">
    <property type="entry name" value="Iah1-like"/>
</dbReference>
<dbReference type="EMBL" id="PNBA02000101">
    <property type="protein sequence ID" value="KAG6384460.1"/>
    <property type="molecule type" value="Genomic_DNA"/>
</dbReference>
<organism evidence="1">
    <name type="scientific">Salvia splendens</name>
    <name type="common">Scarlet sage</name>
    <dbReference type="NCBI Taxonomy" id="180675"/>
    <lineage>
        <taxon>Eukaryota</taxon>
        <taxon>Viridiplantae</taxon>
        <taxon>Streptophyta</taxon>
        <taxon>Embryophyta</taxon>
        <taxon>Tracheophyta</taxon>
        <taxon>Spermatophyta</taxon>
        <taxon>Magnoliopsida</taxon>
        <taxon>eudicotyledons</taxon>
        <taxon>Gunneridae</taxon>
        <taxon>Pentapetalae</taxon>
        <taxon>asterids</taxon>
        <taxon>lamiids</taxon>
        <taxon>Lamiales</taxon>
        <taxon>Lamiaceae</taxon>
        <taxon>Nepetoideae</taxon>
        <taxon>Mentheae</taxon>
        <taxon>Salviinae</taxon>
        <taxon>Salvia</taxon>
        <taxon>Salvia subgen. Calosphace</taxon>
        <taxon>core Calosphace</taxon>
    </lineage>
</organism>
<reference evidence="1" key="1">
    <citation type="submission" date="2018-01" db="EMBL/GenBank/DDBJ databases">
        <authorList>
            <person name="Mao J.F."/>
        </authorList>
    </citation>
    <scope>NUCLEOTIDE SEQUENCE</scope>
    <source>
        <strain evidence="1">Huo1</strain>
        <tissue evidence="1">Leaf</tissue>
    </source>
</reference>
<dbReference type="SUPFAM" id="SSF52266">
    <property type="entry name" value="SGNH hydrolase"/>
    <property type="match status" value="1"/>
</dbReference>
<evidence type="ECO:0000313" key="1">
    <source>
        <dbReference type="EMBL" id="KAG6384460.1"/>
    </source>
</evidence>
<proteinExistence type="predicted"/>
<accession>A0A8X8VXY5</accession>
<comment type="caution">
    <text evidence="1">The sequence shown here is derived from an EMBL/GenBank/DDBJ whole genome shotgun (WGS) entry which is preliminary data.</text>
</comment>
<dbReference type="PANTHER" id="PTHR14209">
    <property type="entry name" value="ISOAMYL ACETATE-HYDROLYZING ESTERASE 1"/>
    <property type="match status" value="1"/>
</dbReference>
<protein>
    <submittedName>
        <fullName evidence="1">Uncharacterized protein</fullName>
    </submittedName>
</protein>
<keyword evidence="2" id="KW-1185">Reference proteome</keyword>
<gene>
    <name evidence="1" type="ORF">SASPL_155721</name>
</gene>
<reference evidence="1" key="2">
    <citation type="submission" date="2020-08" db="EMBL/GenBank/DDBJ databases">
        <title>Plant Genome Project.</title>
        <authorList>
            <person name="Zhang R.-G."/>
        </authorList>
    </citation>
    <scope>NUCLEOTIDE SEQUENCE</scope>
    <source>
        <strain evidence="1">Huo1</strain>
        <tissue evidence="1">Leaf</tissue>
    </source>
</reference>
<name>A0A8X8VXY5_SALSN</name>
<dbReference type="AlphaFoldDB" id="A0A8X8VXY5"/>
<evidence type="ECO:0000313" key="2">
    <source>
        <dbReference type="Proteomes" id="UP000298416"/>
    </source>
</evidence>